<name>A0A5A7VBX5_CUCMM</name>
<dbReference type="Proteomes" id="UP000321393">
    <property type="component" value="Unassembled WGS sequence"/>
</dbReference>
<dbReference type="EMBL" id="SSTE01002041">
    <property type="protein sequence ID" value="KAA0063936.1"/>
    <property type="molecule type" value="Genomic_DNA"/>
</dbReference>
<feature type="domain" description="Retroviral polymerase SH3-like" evidence="1">
    <location>
        <begin position="69"/>
        <end position="113"/>
    </location>
</feature>
<evidence type="ECO:0000259" key="1">
    <source>
        <dbReference type="Pfam" id="PF25597"/>
    </source>
</evidence>
<evidence type="ECO:0000313" key="2">
    <source>
        <dbReference type="EMBL" id="KAA0063936.1"/>
    </source>
</evidence>
<sequence>MDLMGPMQRESLGGENLHREQGKNIVRIRSDHGKEFENEELNSFCEAEILLVTSTIGLLVVMERLIIEKRDAKSDIEIFLGYSYNSHGYRVFNNRIRIVMKTINVAVNENEKPLYIQTDDEDDLPIQPSVPPGLSVANVPLVDTSVTNCGNSSKSTQKEVIFDVSELAPSSHVQKNHPPSSIIGDPSVGITTKKKDKIDYAKMITNICYTSSIEPTPVNEVLKD</sequence>
<comment type="caution">
    <text evidence="2">The sequence shown here is derived from an EMBL/GenBank/DDBJ whole genome shotgun (WGS) entry which is preliminary data.</text>
</comment>
<protein>
    <submittedName>
        <fullName evidence="2 3">Mitochondrial protein</fullName>
    </submittedName>
</protein>
<gene>
    <name evidence="3" type="ORF">E5676_scaffold1827G00020</name>
    <name evidence="2" type="ORF">E6C27_scaffold616G00790</name>
</gene>
<dbReference type="AlphaFoldDB" id="A0A5A7VBX5"/>
<organism evidence="2 4">
    <name type="scientific">Cucumis melo var. makuwa</name>
    <name type="common">Oriental melon</name>
    <dbReference type="NCBI Taxonomy" id="1194695"/>
    <lineage>
        <taxon>Eukaryota</taxon>
        <taxon>Viridiplantae</taxon>
        <taxon>Streptophyta</taxon>
        <taxon>Embryophyta</taxon>
        <taxon>Tracheophyta</taxon>
        <taxon>Spermatophyta</taxon>
        <taxon>Magnoliopsida</taxon>
        <taxon>eudicotyledons</taxon>
        <taxon>Gunneridae</taxon>
        <taxon>Pentapetalae</taxon>
        <taxon>rosids</taxon>
        <taxon>fabids</taxon>
        <taxon>Cucurbitales</taxon>
        <taxon>Cucurbitaceae</taxon>
        <taxon>Benincaseae</taxon>
        <taxon>Cucumis</taxon>
    </lineage>
</organism>
<dbReference type="EMBL" id="SSTD01010850">
    <property type="protein sequence ID" value="TYK11297.1"/>
    <property type="molecule type" value="Genomic_DNA"/>
</dbReference>
<dbReference type="Proteomes" id="UP000321947">
    <property type="component" value="Unassembled WGS sequence"/>
</dbReference>
<reference evidence="4 5" key="1">
    <citation type="submission" date="2019-08" db="EMBL/GenBank/DDBJ databases">
        <title>Draft genome sequences of two oriental melons (Cucumis melo L. var makuwa).</title>
        <authorList>
            <person name="Kwon S.-Y."/>
        </authorList>
    </citation>
    <scope>NUCLEOTIDE SEQUENCE [LARGE SCALE GENOMIC DNA]</scope>
    <source>
        <strain evidence="5">cv. Chang Bougi</strain>
        <strain evidence="4">cv. SW 3</strain>
        <tissue evidence="2">Leaf</tissue>
    </source>
</reference>
<evidence type="ECO:0000313" key="3">
    <source>
        <dbReference type="EMBL" id="TYK11297.1"/>
    </source>
</evidence>
<dbReference type="OrthoDB" id="1751476at2759"/>
<dbReference type="InterPro" id="IPR057670">
    <property type="entry name" value="SH3_retrovirus"/>
</dbReference>
<evidence type="ECO:0000313" key="5">
    <source>
        <dbReference type="Proteomes" id="UP000321947"/>
    </source>
</evidence>
<evidence type="ECO:0000313" key="4">
    <source>
        <dbReference type="Proteomes" id="UP000321393"/>
    </source>
</evidence>
<accession>A0A5A7VBX5</accession>
<proteinExistence type="predicted"/>
<dbReference type="Pfam" id="PF25597">
    <property type="entry name" value="SH3_retrovirus"/>
    <property type="match status" value="1"/>
</dbReference>